<dbReference type="PROSITE" id="PS50943">
    <property type="entry name" value="HTH_CROC1"/>
    <property type="match status" value="1"/>
</dbReference>
<dbReference type="Pfam" id="PF01381">
    <property type="entry name" value="HTH_3"/>
    <property type="match status" value="1"/>
</dbReference>
<dbReference type="STRING" id="254406.SAMN04488042_11524"/>
<protein>
    <submittedName>
        <fullName evidence="3">Transcriptional regulator, XRE family with cupin sensor</fullName>
    </submittedName>
</protein>
<evidence type="ECO:0000313" key="3">
    <source>
        <dbReference type="EMBL" id="SFM74660.1"/>
    </source>
</evidence>
<sequence length="193" mass="21347">MTEEFDVGGRLKTLRTQFGLSQRQLAETAGVPHGQISMIETNRSSPSVASLRKILGGLGITMSEFFEPETINNHQPFFTPSEMRDLTSLLYQNNDLAQKMITIKQVGDAKAHGLQLLHERYEAGADTGESMIEHEANEGGIVISGEIEVTVGEEVRVLKAGDAYLFDSREPHRFRNISDRPAEVISACTPPYL</sequence>
<dbReference type="InterPro" id="IPR010982">
    <property type="entry name" value="Lambda_DNA-bd_dom_sf"/>
</dbReference>
<dbReference type="AlphaFoldDB" id="A0A1I4TDL1"/>
<dbReference type="GO" id="GO:0003700">
    <property type="term" value="F:DNA-binding transcription factor activity"/>
    <property type="evidence" value="ECO:0007669"/>
    <property type="project" value="TreeGrafter"/>
</dbReference>
<keyword evidence="4" id="KW-1185">Reference proteome</keyword>
<dbReference type="InterPro" id="IPR050807">
    <property type="entry name" value="TransReg_Diox_bact_type"/>
</dbReference>
<evidence type="ECO:0000259" key="2">
    <source>
        <dbReference type="PROSITE" id="PS50943"/>
    </source>
</evidence>
<dbReference type="Gene3D" id="2.60.120.10">
    <property type="entry name" value="Jelly Rolls"/>
    <property type="match status" value="1"/>
</dbReference>
<dbReference type="OrthoDB" id="9814751at2"/>
<dbReference type="Proteomes" id="UP000199144">
    <property type="component" value="Unassembled WGS sequence"/>
</dbReference>
<dbReference type="Gene3D" id="1.10.260.40">
    <property type="entry name" value="lambda repressor-like DNA-binding domains"/>
    <property type="match status" value="1"/>
</dbReference>
<dbReference type="InterPro" id="IPR013096">
    <property type="entry name" value="Cupin_2"/>
</dbReference>
<dbReference type="EMBL" id="FOTQ01000015">
    <property type="protein sequence ID" value="SFM74660.1"/>
    <property type="molecule type" value="Genomic_DNA"/>
</dbReference>
<dbReference type="Pfam" id="PF07883">
    <property type="entry name" value="Cupin_2"/>
    <property type="match status" value="1"/>
</dbReference>
<dbReference type="InterPro" id="IPR011051">
    <property type="entry name" value="RmlC_Cupin_sf"/>
</dbReference>
<keyword evidence="1" id="KW-0238">DNA-binding</keyword>
<accession>A0A1I4TDL1</accession>
<dbReference type="SUPFAM" id="SSF51182">
    <property type="entry name" value="RmlC-like cupins"/>
    <property type="match status" value="1"/>
</dbReference>
<dbReference type="PANTHER" id="PTHR46797">
    <property type="entry name" value="HTH-TYPE TRANSCRIPTIONAL REGULATOR"/>
    <property type="match status" value="1"/>
</dbReference>
<dbReference type="SUPFAM" id="SSF47413">
    <property type="entry name" value="lambda repressor-like DNA-binding domains"/>
    <property type="match status" value="1"/>
</dbReference>
<dbReference type="PANTHER" id="PTHR46797:SF11">
    <property type="entry name" value="HTH-TYPE TRANSCRIPTIONAL REGULATOR PUUR"/>
    <property type="match status" value="1"/>
</dbReference>
<gene>
    <name evidence="3" type="ORF">SAMN04488042_11524</name>
</gene>
<dbReference type="CDD" id="cd02209">
    <property type="entry name" value="cupin_XRE_C"/>
    <property type="match status" value="1"/>
</dbReference>
<name>A0A1I4TDL1_9RHOB</name>
<dbReference type="CDD" id="cd00093">
    <property type="entry name" value="HTH_XRE"/>
    <property type="match status" value="1"/>
</dbReference>
<feature type="domain" description="HTH cro/C1-type" evidence="2">
    <location>
        <begin position="11"/>
        <end position="65"/>
    </location>
</feature>
<dbReference type="InterPro" id="IPR014710">
    <property type="entry name" value="RmlC-like_jellyroll"/>
</dbReference>
<organism evidence="3 4">
    <name type="scientific">Shimia aestuarii</name>
    <dbReference type="NCBI Taxonomy" id="254406"/>
    <lineage>
        <taxon>Bacteria</taxon>
        <taxon>Pseudomonadati</taxon>
        <taxon>Pseudomonadota</taxon>
        <taxon>Alphaproteobacteria</taxon>
        <taxon>Rhodobacterales</taxon>
        <taxon>Roseobacteraceae</taxon>
    </lineage>
</organism>
<dbReference type="SMART" id="SM00530">
    <property type="entry name" value="HTH_XRE"/>
    <property type="match status" value="1"/>
</dbReference>
<dbReference type="GO" id="GO:0003677">
    <property type="term" value="F:DNA binding"/>
    <property type="evidence" value="ECO:0007669"/>
    <property type="project" value="UniProtKB-KW"/>
</dbReference>
<dbReference type="InterPro" id="IPR001387">
    <property type="entry name" value="Cro/C1-type_HTH"/>
</dbReference>
<reference evidence="3 4" key="1">
    <citation type="submission" date="2016-10" db="EMBL/GenBank/DDBJ databases">
        <authorList>
            <person name="de Groot N.N."/>
        </authorList>
    </citation>
    <scope>NUCLEOTIDE SEQUENCE [LARGE SCALE GENOMIC DNA]</scope>
    <source>
        <strain evidence="3 4">DSM 15283</strain>
    </source>
</reference>
<proteinExistence type="predicted"/>
<dbReference type="GO" id="GO:0005829">
    <property type="term" value="C:cytosol"/>
    <property type="evidence" value="ECO:0007669"/>
    <property type="project" value="TreeGrafter"/>
</dbReference>
<evidence type="ECO:0000313" key="4">
    <source>
        <dbReference type="Proteomes" id="UP000199144"/>
    </source>
</evidence>
<evidence type="ECO:0000256" key="1">
    <source>
        <dbReference type="ARBA" id="ARBA00023125"/>
    </source>
</evidence>